<keyword evidence="16" id="KW-0594">Phospholipid biosynthesis</keyword>
<protein>
    <recommendedName>
        <fullName evidence="7">Phosphatidate cytidylyltransferase</fullName>
        <ecNumber evidence="6">2.7.7.41</ecNumber>
    </recommendedName>
    <alternativeName>
        <fullName evidence="20">CDP-DAG synthase</fullName>
    </alternativeName>
    <alternativeName>
        <fullName evidence="22">CDP-DG synthase</fullName>
    </alternativeName>
    <alternativeName>
        <fullName evidence="18">CDP-diacylglycerol synthase</fullName>
    </alternativeName>
    <alternativeName>
        <fullName evidence="21">CDP-diglyceride pyrophosphorylase</fullName>
    </alternativeName>
    <alternativeName>
        <fullName evidence="23">CDP-diglyceride synthase</fullName>
    </alternativeName>
    <alternativeName>
        <fullName evidence="19">CTP:phosphatidate cytidylyltransferase</fullName>
    </alternativeName>
</protein>
<evidence type="ECO:0000256" key="10">
    <source>
        <dbReference type="ARBA" id="ARBA00022679"/>
    </source>
</evidence>
<feature type="transmembrane region" description="Helical" evidence="24">
    <location>
        <begin position="105"/>
        <end position="123"/>
    </location>
</feature>
<dbReference type="RefSeq" id="WP_105185848.1">
    <property type="nucleotide sequence ID" value="NZ_BAAAGO010000032.1"/>
</dbReference>
<sequence>MVAEQGVPAEPAVRKSRAGRDLPAAILVGLGLAATVVLTLVYWHWGFVLLVTAMLTLGTVELHDALKRIGMNSAVWPIGAGTIAVICGSYAAATQEGQTALPWHSVLLGFLGATVLAALIWRMPGGAAGYVKDAAASLFTIGYIPLLGSFAGLILASPHGSAKMATILLVVMGTDTGGFAIGARWGKTPMAPQISPKKTWEGLAGSFGLATAVAIPLTVWWLGAAWWVGLLLAVCIVLAGTCGDLIESLIKRDVGIKDMSSFLPGHGGAMDRLDSILVASPVAWLILYLLIPN</sequence>
<evidence type="ECO:0000256" key="22">
    <source>
        <dbReference type="ARBA" id="ARBA00032743"/>
    </source>
</evidence>
<evidence type="ECO:0000256" key="6">
    <source>
        <dbReference type="ARBA" id="ARBA00012487"/>
    </source>
</evidence>
<organism evidence="25 26">
    <name type="scientific">Micropruina glycogenica</name>
    <dbReference type="NCBI Taxonomy" id="75385"/>
    <lineage>
        <taxon>Bacteria</taxon>
        <taxon>Bacillati</taxon>
        <taxon>Actinomycetota</taxon>
        <taxon>Actinomycetes</taxon>
        <taxon>Propionibacteriales</taxon>
        <taxon>Nocardioidaceae</taxon>
        <taxon>Micropruina</taxon>
    </lineage>
</organism>
<keyword evidence="13 24" id="KW-1133">Transmembrane helix</keyword>
<evidence type="ECO:0000256" key="19">
    <source>
        <dbReference type="ARBA" id="ARBA00031825"/>
    </source>
</evidence>
<evidence type="ECO:0000256" key="18">
    <source>
        <dbReference type="ARBA" id="ARBA00029893"/>
    </source>
</evidence>
<dbReference type="GO" id="GO:0005886">
    <property type="term" value="C:plasma membrane"/>
    <property type="evidence" value="ECO:0007669"/>
    <property type="project" value="UniProtKB-SubCell"/>
</dbReference>
<evidence type="ECO:0000256" key="1">
    <source>
        <dbReference type="ARBA" id="ARBA00001698"/>
    </source>
</evidence>
<evidence type="ECO:0000313" key="25">
    <source>
        <dbReference type="EMBL" id="SPD87022.1"/>
    </source>
</evidence>
<keyword evidence="10 25" id="KW-0808">Transferase</keyword>
<evidence type="ECO:0000256" key="15">
    <source>
        <dbReference type="ARBA" id="ARBA00023136"/>
    </source>
</evidence>
<feature type="transmembrane region" description="Helical" evidence="24">
    <location>
        <begin position="203"/>
        <end position="222"/>
    </location>
</feature>
<keyword evidence="9" id="KW-0444">Lipid biosynthesis</keyword>
<feature type="transmembrane region" description="Helical" evidence="24">
    <location>
        <begin position="22"/>
        <end position="39"/>
    </location>
</feature>
<dbReference type="Proteomes" id="UP000238164">
    <property type="component" value="Chromosome 1"/>
</dbReference>
<evidence type="ECO:0000256" key="16">
    <source>
        <dbReference type="ARBA" id="ARBA00023209"/>
    </source>
</evidence>
<feature type="transmembrane region" description="Helical" evidence="24">
    <location>
        <begin position="162"/>
        <end position="182"/>
    </location>
</feature>
<comment type="pathway">
    <text evidence="4">Lipid metabolism.</text>
</comment>
<keyword evidence="11 24" id="KW-0812">Transmembrane</keyword>
<reference evidence="25 26" key="1">
    <citation type="submission" date="2018-02" db="EMBL/GenBank/DDBJ databases">
        <authorList>
            <person name="Cohen D.B."/>
            <person name="Kent A.D."/>
        </authorList>
    </citation>
    <scope>NUCLEOTIDE SEQUENCE [LARGE SCALE GENOMIC DNA]</scope>
    <source>
        <strain evidence="25">1</strain>
    </source>
</reference>
<dbReference type="PANTHER" id="PTHR46382:SF1">
    <property type="entry name" value="PHOSPHATIDATE CYTIDYLYLTRANSFERASE"/>
    <property type="match status" value="1"/>
</dbReference>
<comment type="subcellular location">
    <subcellularLocation>
        <location evidence="2">Cell membrane</location>
        <topology evidence="2">Multi-pass membrane protein</topology>
    </subcellularLocation>
</comment>
<evidence type="ECO:0000256" key="13">
    <source>
        <dbReference type="ARBA" id="ARBA00022989"/>
    </source>
</evidence>
<evidence type="ECO:0000256" key="3">
    <source>
        <dbReference type="ARBA" id="ARBA00005119"/>
    </source>
</evidence>
<evidence type="ECO:0000256" key="2">
    <source>
        <dbReference type="ARBA" id="ARBA00004651"/>
    </source>
</evidence>
<gene>
    <name evidence="25" type="ORF">MPLG2_1992</name>
</gene>
<keyword evidence="12 25" id="KW-0548">Nucleotidyltransferase</keyword>
<evidence type="ECO:0000256" key="23">
    <source>
        <dbReference type="ARBA" id="ARBA00033406"/>
    </source>
</evidence>
<evidence type="ECO:0000256" key="4">
    <source>
        <dbReference type="ARBA" id="ARBA00005189"/>
    </source>
</evidence>
<evidence type="ECO:0000256" key="5">
    <source>
        <dbReference type="ARBA" id="ARBA00010185"/>
    </source>
</evidence>
<evidence type="ECO:0000256" key="7">
    <source>
        <dbReference type="ARBA" id="ARBA00019373"/>
    </source>
</evidence>
<feature type="transmembrane region" description="Helical" evidence="24">
    <location>
        <begin position="228"/>
        <end position="250"/>
    </location>
</feature>
<evidence type="ECO:0000313" key="26">
    <source>
        <dbReference type="Proteomes" id="UP000238164"/>
    </source>
</evidence>
<dbReference type="OrthoDB" id="9799199at2"/>
<dbReference type="GO" id="GO:0004605">
    <property type="term" value="F:phosphatidate cytidylyltransferase activity"/>
    <property type="evidence" value="ECO:0007669"/>
    <property type="project" value="UniProtKB-EC"/>
</dbReference>
<name>A0A2N9JHI4_9ACTN</name>
<dbReference type="EMBL" id="LT985188">
    <property type="protein sequence ID" value="SPD87022.1"/>
    <property type="molecule type" value="Genomic_DNA"/>
</dbReference>
<dbReference type="KEGG" id="mgg:MPLG2_1992"/>
<keyword evidence="8" id="KW-1003">Cell membrane</keyword>
<feature type="transmembrane region" description="Helical" evidence="24">
    <location>
        <begin position="135"/>
        <end position="156"/>
    </location>
</feature>
<dbReference type="EC" id="2.7.7.41" evidence="6"/>
<keyword evidence="26" id="KW-1185">Reference proteome</keyword>
<dbReference type="GO" id="GO:0016024">
    <property type="term" value="P:CDP-diacylglycerol biosynthetic process"/>
    <property type="evidence" value="ECO:0007669"/>
    <property type="project" value="TreeGrafter"/>
</dbReference>
<dbReference type="AlphaFoldDB" id="A0A2N9JHI4"/>
<keyword evidence="15 24" id="KW-0472">Membrane</keyword>
<evidence type="ECO:0000256" key="11">
    <source>
        <dbReference type="ARBA" id="ARBA00022692"/>
    </source>
</evidence>
<evidence type="ECO:0000256" key="9">
    <source>
        <dbReference type="ARBA" id="ARBA00022516"/>
    </source>
</evidence>
<feature type="transmembrane region" description="Helical" evidence="24">
    <location>
        <begin position="271"/>
        <end position="291"/>
    </location>
</feature>
<proteinExistence type="inferred from homology"/>
<comment type="pathway">
    <text evidence="3">Phospholipid metabolism; CDP-diacylglycerol biosynthesis; CDP-diacylglycerol from sn-glycerol 3-phosphate: step 3/3.</text>
</comment>
<evidence type="ECO:0000256" key="20">
    <source>
        <dbReference type="ARBA" id="ARBA00032253"/>
    </source>
</evidence>
<dbReference type="Pfam" id="PF01148">
    <property type="entry name" value="CTP_transf_1"/>
    <property type="match status" value="1"/>
</dbReference>
<comment type="catalytic activity">
    <reaction evidence="1">
        <text>a 1,2-diacyl-sn-glycero-3-phosphate + CTP + H(+) = a CDP-1,2-diacyl-sn-glycerol + diphosphate</text>
        <dbReference type="Rhea" id="RHEA:16229"/>
        <dbReference type="ChEBI" id="CHEBI:15378"/>
        <dbReference type="ChEBI" id="CHEBI:33019"/>
        <dbReference type="ChEBI" id="CHEBI:37563"/>
        <dbReference type="ChEBI" id="CHEBI:58332"/>
        <dbReference type="ChEBI" id="CHEBI:58608"/>
        <dbReference type="EC" id="2.7.7.41"/>
    </reaction>
</comment>
<evidence type="ECO:0000256" key="14">
    <source>
        <dbReference type="ARBA" id="ARBA00023098"/>
    </source>
</evidence>
<comment type="similarity">
    <text evidence="5">Belongs to the CDS family.</text>
</comment>
<evidence type="ECO:0000256" key="17">
    <source>
        <dbReference type="ARBA" id="ARBA00023264"/>
    </source>
</evidence>
<feature type="transmembrane region" description="Helical" evidence="24">
    <location>
        <begin position="74"/>
        <end position="93"/>
    </location>
</feature>
<evidence type="ECO:0000256" key="8">
    <source>
        <dbReference type="ARBA" id="ARBA00022475"/>
    </source>
</evidence>
<keyword evidence="17" id="KW-1208">Phospholipid metabolism</keyword>
<evidence type="ECO:0000256" key="12">
    <source>
        <dbReference type="ARBA" id="ARBA00022695"/>
    </source>
</evidence>
<evidence type="ECO:0000256" key="24">
    <source>
        <dbReference type="SAM" id="Phobius"/>
    </source>
</evidence>
<keyword evidence="14" id="KW-0443">Lipid metabolism</keyword>
<accession>A0A2N9JHI4</accession>
<evidence type="ECO:0000256" key="21">
    <source>
        <dbReference type="ARBA" id="ARBA00032396"/>
    </source>
</evidence>
<dbReference type="PANTHER" id="PTHR46382">
    <property type="entry name" value="PHOSPHATIDATE CYTIDYLYLTRANSFERASE"/>
    <property type="match status" value="1"/>
</dbReference>